<evidence type="ECO:0008006" key="3">
    <source>
        <dbReference type="Google" id="ProtNLM"/>
    </source>
</evidence>
<dbReference type="RefSeq" id="WP_338247843.1">
    <property type="nucleotide sequence ID" value="NZ_BSRI01000001.1"/>
</dbReference>
<sequence length="118" mass="13137">MRRYIVLYYAPLAVAERFAQATPEEAMKGMKFWIDWAEKIGPALVDPGKPLGNAVKVTKTGTTKTDSKIIGMSILQANTMDEALEMVKGHHHLHWAEDCEIVVLEEMPIPEMQMAPGA</sequence>
<comment type="caution">
    <text evidence="1">The sequence shown here is derived from an EMBL/GenBank/DDBJ whole genome shotgun (WGS) entry which is preliminary data.</text>
</comment>
<evidence type="ECO:0000313" key="1">
    <source>
        <dbReference type="EMBL" id="GLV54136.1"/>
    </source>
</evidence>
<dbReference type="Proteomes" id="UP001344906">
    <property type="component" value="Unassembled WGS sequence"/>
</dbReference>
<dbReference type="EMBL" id="BSRI01000001">
    <property type="protein sequence ID" value="GLV54136.1"/>
    <property type="molecule type" value="Genomic_DNA"/>
</dbReference>
<keyword evidence="2" id="KW-1185">Reference proteome</keyword>
<gene>
    <name evidence="1" type="ORF">KDH_09850</name>
</gene>
<dbReference type="InterPro" id="IPR011008">
    <property type="entry name" value="Dimeric_a/b-barrel"/>
</dbReference>
<organism evidence="1 2">
    <name type="scientific">Dictyobacter halimunensis</name>
    <dbReference type="NCBI Taxonomy" id="3026934"/>
    <lineage>
        <taxon>Bacteria</taxon>
        <taxon>Bacillati</taxon>
        <taxon>Chloroflexota</taxon>
        <taxon>Ktedonobacteria</taxon>
        <taxon>Ktedonobacterales</taxon>
        <taxon>Dictyobacteraceae</taxon>
        <taxon>Dictyobacter</taxon>
    </lineage>
</organism>
<proteinExistence type="predicted"/>
<accession>A0ABQ6FMU0</accession>
<dbReference type="SUPFAM" id="SSF54909">
    <property type="entry name" value="Dimeric alpha+beta barrel"/>
    <property type="match status" value="1"/>
</dbReference>
<protein>
    <recommendedName>
        <fullName evidence="3">YCII-related domain-containing protein</fullName>
    </recommendedName>
</protein>
<name>A0ABQ6FMU0_9CHLR</name>
<reference evidence="1 2" key="1">
    <citation type="submission" date="2023-02" db="EMBL/GenBank/DDBJ databases">
        <title>Dictyobacter halimunensis sp. nov., a new member of the class Ktedonobacteria from forest soil in a geothermal area.</title>
        <authorList>
            <person name="Rachmania M.K."/>
            <person name="Ningsih F."/>
            <person name="Sakai Y."/>
            <person name="Yabe S."/>
            <person name="Yokota A."/>
            <person name="Sjamsuridzal W."/>
        </authorList>
    </citation>
    <scope>NUCLEOTIDE SEQUENCE [LARGE SCALE GENOMIC DNA]</scope>
    <source>
        <strain evidence="1 2">S3.2.2.5</strain>
    </source>
</reference>
<evidence type="ECO:0000313" key="2">
    <source>
        <dbReference type="Proteomes" id="UP001344906"/>
    </source>
</evidence>